<dbReference type="Pfam" id="PF01681">
    <property type="entry name" value="C6"/>
    <property type="match status" value="2"/>
</dbReference>
<reference evidence="3" key="1">
    <citation type="submission" date="2016-05" db="UniProtKB">
        <authorList>
            <consortium name="WormBaseParasite"/>
        </authorList>
    </citation>
    <scope>IDENTIFICATION</scope>
</reference>
<feature type="domain" description="C6" evidence="1">
    <location>
        <begin position="569"/>
        <end position="671"/>
    </location>
</feature>
<dbReference type="AlphaFoldDB" id="A0A0M3II97"/>
<evidence type="ECO:0000259" key="1">
    <source>
        <dbReference type="SMART" id="SM01048"/>
    </source>
</evidence>
<dbReference type="SMART" id="SM01048">
    <property type="entry name" value="C6"/>
    <property type="match status" value="3"/>
</dbReference>
<proteinExistence type="predicted"/>
<feature type="domain" description="C6" evidence="1">
    <location>
        <begin position="97"/>
        <end position="190"/>
    </location>
</feature>
<accession>A0A0M3II97</accession>
<dbReference type="WBParaSite" id="ALUE_0001824501-mRNA-1">
    <property type="protein sequence ID" value="ALUE_0001824501-mRNA-1"/>
    <property type="gene ID" value="ALUE_0001824501"/>
</dbReference>
<dbReference type="Proteomes" id="UP000036681">
    <property type="component" value="Unplaced"/>
</dbReference>
<sequence>MLQKTIVSGNVTMPATPLPPNVTVPTILSSDNVTTPTIAPPLNNITASMTSLPTANDTVQATSPYTTDVTASGTSPPTTNVTVPITAPPTASPGSPCTICPVLTPEYLVTAEGKDGKLLLDHYKDETGCRNVYVQCASETSSERAAIIFNGNISNPFAIASGVVQTTLQCNTETQWTYANETFAALTVSCIVLPAENATTDITTTMTPLTSTANVAPSCITCSSLSVGWVKDSLMTNGMVVMDHSRVNGCDVLLVSCSSHKSDAAVDILDSTGLPLAAGVGIVNVTFSCSDNAKWLIFGGQEVIQILCVTPKATTITSIPTVATTITLSTSVTASSNALTTTVSRITAPIISSSNAPANSSTTATTVAPTGSCAKCTILNVATTDEEGYIDGDIITNRVFVNGCMQIYVTCINPQPDGYTLLRSTTNMTLAIGNGTAHVTLLCNNLTEWQTLDEVVVPGVICVAEGCSLREIIFLFNENFIQAIWWSEFRRKKELPDGYTLLRSTTNMTLAIGNGTAHVTLVCNNLTEWQTLDEVVVPGVICVAEGCALDHWAFMLHQENLQHNFLASCRMCPNLKPLAIPNNAAIETNGNLAIQHFYGTDGCREAQVFCSGGVRSYSFIFATDNAMVSFNGDFQNIVVSDLNKVSLLLMCTANATWSWDGIIENINSVTCALTGQHFSHSQRIMKKMRKHANTFEFMNLAMFIS</sequence>
<dbReference type="InterPro" id="IPR002601">
    <property type="entry name" value="C6_domain"/>
</dbReference>
<keyword evidence="2" id="KW-1185">Reference proteome</keyword>
<evidence type="ECO:0000313" key="3">
    <source>
        <dbReference type="WBParaSite" id="ALUE_0001824501-mRNA-1"/>
    </source>
</evidence>
<organism evidence="2 3">
    <name type="scientific">Ascaris lumbricoides</name>
    <name type="common">Giant roundworm</name>
    <dbReference type="NCBI Taxonomy" id="6252"/>
    <lineage>
        <taxon>Eukaryota</taxon>
        <taxon>Metazoa</taxon>
        <taxon>Ecdysozoa</taxon>
        <taxon>Nematoda</taxon>
        <taxon>Chromadorea</taxon>
        <taxon>Rhabditida</taxon>
        <taxon>Spirurina</taxon>
        <taxon>Ascaridomorpha</taxon>
        <taxon>Ascaridoidea</taxon>
        <taxon>Ascarididae</taxon>
        <taxon>Ascaris</taxon>
    </lineage>
</organism>
<feature type="domain" description="C6" evidence="1">
    <location>
        <begin position="219"/>
        <end position="308"/>
    </location>
</feature>
<evidence type="ECO:0000313" key="2">
    <source>
        <dbReference type="Proteomes" id="UP000036681"/>
    </source>
</evidence>
<protein>
    <submittedName>
        <fullName evidence="3">C6 domain-containing protein</fullName>
    </submittedName>
</protein>
<name>A0A0M3II97_ASCLU</name>